<name>A0A6G0ZQK0_APHCR</name>
<evidence type="ECO:0000313" key="2">
    <source>
        <dbReference type="Proteomes" id="UP000478052"/>
    </source>
</evidence>
<comment type="caution">
    <text evidence="1">The sequence shown here is derived from an EMBL/GenBank/DDBJ whole genome shotgun (WGS) entry which is preliminary data.</text>
</comment>
<keyword evidence="2" id="KW-1185">Reference proteome</keyword>
<evidence type="ECO:0000313" key="1">
    <source>
        <dbReference type="EMBL" id="KAF0773887.1"/>
    </source>
</evidence>
<dbReference type="EMBL" id="VUJU01000021">
    <property type="protein sequence ID" value="KAF0773887.1"/>
    <property type="molecule type" value="Genomic_DNA"/>
</dbReference>
<dbReference type="Proteomes" id="UP000478052">
    <property type="component" value="Unassembled WGS sequence"/>
</dbReference>
<reference evidence="1 2" key="1">
    <citation type="submission" date="2019-08" db="EMBL/GenBank/DDBJ databases">
        <title>Whole genome of Aphis craccivora.</title>
        <authorList>
            <person name="Voronova N.V."/>
            <person name="Shulinski R.S."/>
            <person name="Bandarenka Y.V."/>
            <person name="Zhorov D.G."/>
            <person name="Warner D."/>
        </authorList>
    </citation>
    <scope>NUCLEOTIDE SEQUENCE [LARGE SCALE GENOMIC DNA]</scope>
    <source>
        <strain evidence="1">180601</strain>
        <tissue evidence="1">Whole Body</tissue>
    </source>
</reference>
<dbReference type="AlphaFoldDB" id="A0A6G0ZQK0"/>
<proteinExistence type="predicted"/>
<gene>
    <name evidence="1" type="ORF">FWK35_00002484</name>
</gene>
<accession>A0A6G0ZQK0</accession>
<sequence length="71" mass="8768">MKLKEEKLESQMEYDRYEYETEMIRELDSSTSFELIFEEEEDDDFNLITTLSEQREKFDALFLNRKTEGYF</sequence>
<organism evidence="1 2">
    <name type="scientific">Aphis craccivora</name>
    <name type="common">Cowpea aphid</name>
    <dbReference type="NCBI Taxonomy" id="307492"/>
    <lineage>
        <taxon>Eukaryota</taxon>
        <taxon>Metazoa</taxon>
        <taxon>Ecdysozoa</taxon>
        <taxon>Arthropoda</taxon>
        <taxon>Hexapoda</taxon>
        <taxon>Insecta</taxon>
        <taxon>Pterygota</taxon>
        <taxon>Neoptera</taxon>
        <taxon>Paraneoptera</taxon>
        <taxon>Hemiptera</taxon>
        <taxon>Sternorrhyncha</taxon>
        <taxon>Aphidomorpha</taxon>
        <taxon>Aphidoidea</taxon>
        <taxon>Aphididae</taxon>
        <taxon>Aphidini</taxon>
        <taxon>Aphis</taxon>
        <taxon>Aphis</taxon>
    </lineage>
</organism>
<protein>
    <submittedName>
        <fullName evidence="1">Uncharacterized protein</fullName>
    </submittedName>
</protein>